<dbReference type="AlphaFoldDB" id="A0A521D5C8"/>
<protein>
    <submittedName>
        <fullName evidence="2">Glycosyltransferase involved in cell wall bisynthesis</fullName>
    </submittedName>
</protein>
<gene>
    <name evidence="2" type="ORF">SAMN06265218_108158</name>
</gene>
<dbReference type="OrthoDB" id="597270at2"/>
<dbReference type="Proteomes" id="UP000317593">
    <property type="component" value="Unassembled WGS sequence"/>
</dbReference>
<proteinExistence type="predicted"/>
<dbReference type="Pfam" id="PF00535">
    <property type="entry name" value="Glycos_transf_2"/>
    <property type="match status" value="1"/>
</dbReference>
<evidence type="ECO:0000313" key="2">
    <source>
        <dbReference type="EMBL" id="SMO66812.1"/>
    </source>
</evidence>
<dbReference type="SUPFAM" id="SSF53448">
    <property type="entry name" value="Nucleotide-diphospho-sugar transferases"/>
    <property type="match status" value="1"/>
</dbReference>
<dbReference type="GO" id="GO:0016740">
    <property type="term" value="F:transferase activity"/>
    <property type="evidence" value="ECO:0007669"/>
    <property type="project" value="UniProtKB-KW"/>
</dbReference>
<feature type="domain" description="Glycosyltransferase 2-like" evidence="1">
    <location>
        <begin position="22"/>
        <end position="193"/>
    </location>
</feature>
<dbReference type="InterPro" id="IPR050834">
    <property type="entry name" value="Glycosyltransf_2"/>
</dbReference>
<name>A0A521D5C8_9BACT</name>
<evidence type="ECO:0000259" key="1">
    <source>
        <dbReference type="Pfam" id="PF00535"/>
    </source>
</evidence>
<sequence>MYFQAFNERTSTNIMTQRPKVSFIICTYNRADYLDDTLYSLQDQHLVDLQVELLIVDNNSTDETPRVVHRHQESYSKDHNPIRYIKEPNQGLSHARNRGIKEAKAPFLVFLDDDIRATGSLISAWYSFVSEHPQAMAAGGKIHVQFDASRPRWMSHFLLPLLGHHDLGNSLRKYPAGKYPFGGNMGFRKALFNRVSPFNTNLGRKGRQLKASEEKELFERIRDKDITVYYLPEAMLYHRVDEQRLTEEYIKRQALGLGQSMALQAQSSRMTYWMRELPKWGASLLLFFPYALSLQPAKAVMLLKFRKWIAEGYFSGQS</sequence>
<keyword evidence="3" id="KW-1185">Reference proteome</keyword>
<accession>A0A521D5C8</accession>
<reference evidence="2 3" key="1">
    <citation type="submission" date="2017-05" db="EMBL/GenBank/DDBJ databases">
        <authorList>
            <person name="Varghese N."/>
            <person name="Submissions S."/>
        </authorList>
    </citation>
    <scope>NUCLEOTIDE SEQUENCE [LARGE SCALE GENOMIC DNA]</scope>
    <source>
        <strain evidence="2 3">DSM 21194</strain>
    </source>
</reference>
<evidence type="ECO:0000313" key="3">
    <source>
        <dbReference type="Proteomes" id="UP000317593"/>
    </source>
</evidence>
<dbReference type="PANTHER" id="PTHR43685:SF2">
    <property type="entry name" value="GLYCOSYLTRANSFERASE 2-LIKE DOMAIN-CONTAINING PROTEIN"/>
    <property type="match status" value="1"/>
</dbReference>
<dbReference type="InterPro" id="IPR029044">
    <property type="entry name" value="Nucleotide-diphossugar_trans"/>
</dbReference>
<dbReference type="InterPro" id="IPR001173">
    <property type="entry name" value="Glyco_trans_2-like"/>
</dbReference>
<dbReference type="CDD" id="cd00761">
    <property type="entry name" value="Glyco_tranf_GTA_type"/>
    <property type="match status" value="1"/>
</dbReference>
<dbReference type="PANTHER" id="PTHR43685">
    <property type="entry name" value="GLYCOSYLTRANSFERASE"/>
    <property type="match status" value="1"/>
</dbReference>
<organism evidence="2 3">
    <name type="scientific">Fodinibius sediminis</name>
    <dbReference type="NCBI Taxonomy" id="1214077"/>
    <lineage>
        <taxon>Bacteria</taxon>
        <taxon>Pseudomonadati</taxon>
        <taxon>Balneolota</taxon>
        <taxon>Balneolia</taxon>
        <taxon>Balneolales</taxon>
        <taxon>Balneolaceae</taxon>
        <taxon>Fodinibius</taxon>
    </lineage>
</organism>
<dbReference type="EMBL" id="FXTH01000008">
    <property type="protein sequence ID" value="SMO66812.1"/>
    <property type="molecule type" value="Genomic_DNA"/>
</dbReference>
<dbReference type="Gene3D" id="3.90.550.10">
    <property type="entry name" value="Spore Coat Polysaccharide Biosynthesis Protein SpsA, Chain A"/>
    <property type="match status" value="1"/>
</dbReference>
<keyword evidence="2" id="KW-0808">Transferase</keyword>